<keyword evidence="3" id="KW-1185">Reference proteome</keyword>
<dbReference type="OrthoDB" id="209683at2157"/>
<organism evidence="2 3">
    <name type="scientific">Halococcus salifodinae DSM 8989</name>
    <dbReference type="NCBI Taxonomy" id="1227456"/>
    <lineage>
        <taxon>Archaea</taxon>
        <taxon>Methanobacteriati</taxon>
        <taxon>Methanobacteriota</taxon>
        <taxon>Stenosarchaea group</taxon>
        <taxon>Halobacteria</taxon>
        <taxon>Halobacteriales</taxon>
        <taxon>Halococcaceae</taxon>
        <taxon>Halococcus</taxon>
    </lineage>
</organism>
<dbReference type="RefSeq" id="WP_005042868.1">
    <property type="nucleotide sequence ID" value="NZ_AOME01000051.1"/>
</dbReference>
<dbReference type="AlphaFoldDB" id="M0N8U7"/>
<name>M0N8U7_9EURY</name>
<protein>
    <submittedName>
        <fullName evidence="2">Uncharacterized protein</fullName>
    </submittedName>
</protein>
<feature type="compositionally biased region" description="Basic and acidic residues" evidence="1">
    <location>
        <begin position="14"/>
        <end position="26"/>
    </location>
</feature>
<feature type="region of interest" description="Disordered" evidence="1">
    <location>
        <begin position="1"/>
        <end position="26"/>
    </location>
</feature>
<accession>M0N8U7</accession>
<evidence type="ECO:0000256" key="1">
    <source>
        <dbReference type="SAM" id="MobiDB-lite"/>
    </source>
</evidence>
<dbReference type="Proteomes" id="UP000011625">
    <property type="component" value="Unassembled WGS sequence"/>
</dbReference>
<sequence length="130" mass="14445">MSDASPDPSFEIPHPPERRYSRHDGLEYGGGTVFSLTPGDDIGNDELNALLVGVLDGEAYTYGDWFDLPMALYLVHDTETGDVFRAAVRDGTIEFHVLPETDPAGLRGLYRRLCAVSDATWRVERRTDAE</sequence>
<gene>
    <name evidence="2" type="ORF">C450_09337</name>
</gene>
<proteinExistence type="predicted"/>
<reference evidence="2 3" key="1">
    <citation type="journal article" date="2014" name="PLoS Genet.">
        <title>Phylogenetically driven sequencing of extremely halophilic archaea reveals strategies for static and dynamic osmo-response.</title>
        <authorList>
            <person name="Becker E.A."/>
            <person name="Seitzer P.M."/>
            <person name="Tritt A."/>
            <person name="Larsen D."/>
            <person name="Krusor M."/>
            <person name="Yao A.I."/>
            <person name="Wu D."/>
            <person name="Madern D."/>
            <person name="Eisen J.A."/>
            <person name="Darling A.E."/>
            <person name="Facciotti M.T."/>
        </authorList>
    </citation>
    <scope>NUCLEOTIDE SEQUENCE [LARGE SCALE GENOMIC DNA]</scope>
    <source>
        <strain evidence="2 3">DSM 8989</strain>
    </source>
</reference>
<evidence type="ECO:0000313" key="3">
    <source>
        <dbReference type="Proteomes" id="UP000011625"/>
    </source>
</evidence>
<dbReference type="PATRIC" id="fig|1227456.3.peg.1889"/>
<comment type="caution">
    <text evidence="2">The sequence shown here is derived from an EMBL/GenBank/DDBJ whole genome shotgun (WGS) entry which is preliminary data.</text>
</comment>
<dbReference type="STRING" id="1227456.C450_09337"/>
<dbReference type="EMBL" id="AOME01000051">
    <property type="protein sequence ID" value="EMA53504.1"/>
    <property type="molecule type" value="Genomic_DNA"/>
</dbReference>
<evidence type="ECO:0000313" key="2">
    <source>
        <dbReference type="EMBL" id="EMA53504.1"/>
    </source>
</evidence>